<dbReference type="PANTHER" id="PTHR45008:SF1">
    <property type="entry name" value="PTS SYSTEM GLUCOSE-SPECIFIC EIIA COMPONENT"/>
    <property type="match status" value="1"/>
</dbReference>
<dbReference type="AlphaFoldDB" id="A0A0R2KUF3"/>
<reference evidence="8 9" key="1">
    <citation type="journal article" date="2015" name="Genome Announc.">
        <title>Expanding the biotechnology potential of lactobacilli through comparative genomics of 213 strains and associated genera.</title>
        <authorList>
            <person name="Sun Z."/>
            <person name="Harris H.M."/>
            <person name="McCann A."/>
            <person name="Guo C."/>
            <person name="Argimon S."/>
            <person name="Zhang W."/>
            <person name="Yang X."/>
            <person name="Jeffery I.B."/>
            <person name="Cooney J.C."/>
            <person name="Kagawa T.F."/>
            <person name="Liu W."/>
            <person name="Song Y."/>
            <person name="Salvetti E."/>
            <person name="Wrobel A."/>
            <person name="Rasinkangas P."/>
            <person name="Parkhill J."/>
            <person name="Rea M.C."/>
            <person name="O'Sullivan O."/>
            <person name="Ritari J."/>
            <person name="Douillard F.P."/>
            <person name="Paul Ross R."/>
            <person name="Yang R."/>
            <person name="Briner A.E."/>
            <person name="Felis G.E."/>
            <person name="de Vos W.M."/>
            <person name="Barrangou R."/>
            <person name="Klaenhammer T.R."/>
            <person name="Caufield P.W."/>
            <person name="Cui Y."/>
            <person name="Zhang H."/>
            <person name="O'Toole P.W."/>
        </authorList>
    </citation>
    <scope>NUCLEOTIDE SEQUENCE [LARGE SCALE GENOMIC DNA]</scope>
    <source>
        <strain evidence="8 9">DSM 16698</strain>
    </source>
</reference>
<evidence type="ECO:0000256" key="3">
    <source>
        <dbReference type="ARBA" id="ARBA00022597"/>
    </source>
</evidence>
<dbReference type="PROSITE" id="PS51093">
    <property type="entry name" value="PTS_EIIA_TYPE_1"/>
    <property type="match status" value="1"/>
</dbReference>
<name>A0A0R2KUF3_LACAM</name>
<comment type="caution">
    <text evidence="8">The sequence shown here is derived from an EMBL/GenBank/DDBJ whole genome shotgun (WGS) entry which is preliminary data.</text>
</comment>
<keyword evidence="4" id="KW-0808">Transferase</keyword>
<dbReference type="PANTHER" id="PTHR45008">
    <property type="entry name" value="PTS SYSTEM GLUCOSE-SPECIFIC EIIA COMPONENT"/>
    <property type="match status" value="1"/>
</dbReference>
<accession>A0A0R2KUF3</accession>
<dbReference type="InterPro" id="IPR011055">
    <property type="entry name" value="Dup_hybrid_motif"/>
</dbReference>
<keyword evidence="3" id="KW-0762">Sugar transport</keyword>
<evidence type="ECO:0000259" key="7">
    <source>
        <dbReference type="PROSITE" id="PS51093"/>
    </source>
</evidence>
<keyword evidence="5" id="KW-0598">Phosphotransferase system</keyword>
<comment type="subcellular location">
    <subcellularLocation>
        <location evidence="1">Cytoplasm</location>
    </subcellularLocation>
</comment>
<dbReference type="GO" id="GO:0016301">
    <property type="term" value="F:kinase activity"/>
    <property type="evidence" value="ECO:0007669"/>
    <property type="project" value="UniProtKB-KW"/>
</dbReference>
<dbReference type="Gene3D" id="2.70.70.10">
    <property type="entry name" value="Glucose Permease (Domain IIA)"/>
    <property type="match status" value="1"/>
</dbReference>
<organism evidence="8 9">
    <name type="scientific">Lactobacillus amylovorus subsp. animalium DSM 16698</name>
    <dbReference type="NCBI Taxonomy" id="695563"/>
    <lineage>
        <taxon>Bacteria</taxon>
        <taxon>Bacillati</taxon>
        <taxon>Bacillota</taxon>
        <taxon>Bacilli</taxon>
        <taxon>Lactobacillales</taxon>
        <taxon>Lactobacillaceae</taxon>
        <taxon>Lactobacillus</taxon>
        <taxon>Lactobacillus amylovorus subsp. animalium</taxon>
    </lineage>
</organism>
<evidence type="ECO:0000313" key="8">
    <source>
        <dbReference type="EMBL" id="KRN89869.1"/>
    </source>
</evidence>
<evidence type="ECO:0000256" key="5">
    <source>
        <dbReference type="ARBA" id="ARBA00022683"/>
    </source>
</evidence>
<dbReference type="GO" id="GO:0005737">
    <property type="term" value="C:cytoplasm"/>
    <property type="evidence" value="ECO:0007669"/>
    <property type="project" value="UniProtKB-SubCell"/>
</dbReference>
<dbReference type="GO" id="GO:0009401">
    <property type="term" value="P:phosphoenolpyruvate-dependent sugar phosphotransferase system"/>
    <property type="evidence" value="ECO:0007669"/>
    <property type="project" value="UniProtKB-KW"/>
</dbReference>
<evidence type="ECO:0000256" key="4">
    <source>
        <dbReference type="ARBA" id="ARBA00022679"/>
    </source>
</evidence>
<dbReference type="EMBL" id="JQBQ01000026">
    <property type="protein sequence ID" value="KRN89869.1"/>
    <property type="molecule type" value="Genomic_DNA"/>
</dbReference>
<evidence type="ECO:0000256" key="1">
    <source>
        <dbReference type="ARBA" id="ARBA00004496"/>
    </source>
</evidence>
<keyword evidence="2" id="KW-0813">Transport</keyword>
<proteinExistence type="predicted"/>
<dbReference type="PATRIC" id="fig|695563.3.peg.846"/>
<dbReference type="PROSITE" id="PS00371">
    <property type="entry name" value="PTS_EIIA_TYPE_1_HIS"/>
    <property type="match status" value="1"/>
</dbReference>
<dbReference type="Pfam" id="PF00358">
    <property type="entry name" value="PTS_EIIA_1"/>
    <property type="match status" value="1"/>
</dbReference>
<evidence type="ECO:0000313" key="9">
    <source>
        <dbReference type="Proteomes" id="UP000051529"/>
    </source>
</evidence>
<evidence type="ECO:0000256" key="6">
    <source>
        <dbReference type="ARBA" id="ARBA00022777"/>
    </source>
</evidence>
<gene>
    <name evidence="8" type="ORF">IV44_GL000794</name>
</gene>
<evidence type="ECO:0000256" key="2">
    <source>
        <dbReference type="ARBA" id="ARBA00022448"/>
    </source>
</evidence>
<dbReference type="InterPro" id="IPR001127">
    <property type="entry name" value="PTS_EIIA_1_perm"/>
</dbReference>
<dbReference type="SUPFAM" id="SSF51261">
    <property type="entry name" value="Duplicated hybrid motif"/>
    <property type="match status" value="1"/>
</dbReference>
<sequence length="64" mass="6899">MLAPFDATVRRVFTTRHAVGLVGDNGVALLIHIGIGTVKLKGTGFVSYVEQGQKVKKGDELIEF</sequence>
<keyword evidence="6" id="KW-0418">Kinase</keyword>
<dbReference type="InterPro" id="IPR050890">
    <property type="entry name" value="PTS_EIIA_component"/>
</dbReference>
<dbReference type="Proteomes" id="UP000051529">
    <property type="component" value="Unassembled WGS sequence"/>
</dbReference>
<feature type="domain" description="PTS EIIA type-1" evidence="7">
    <location>
        <begin position="1"/>
        <end position="64"/>
    </location>
</feature>
<protein>
    <recommendedName>
        <fullName evidence="7">PTS EIIA type-1 domain-containing protein</fullName>
    </recommendedName>
</protein>